<evidence type="ECO:0000256" key="1">
    <source>
        <dbReference type="ARBA" id="ARBA00022723"/>
    </source>
</evidence>
<dbReference type="SUPFAM" id="SSF57889">
    <property type="entry name" value="Cysteine-rich domain"/>
    <property type="match status" value="2"/>
</dbReference>
<accession>A0A5N6LTX5</accession>
<feature type="transmembrane region" description="Helical" evidence="4">
    <location>
        <begin position="468"/>
        <end position="486"/>
    </location>
</feature>
<keyword evidence="1" id="KW-0479">Metal-binding</keyword>
<feature type="domain" description="Phorbol-ester/DAG-type" evidence="5">
    <location>
        <begin position="197"/>
        <end position="252"/>
    </location>
</feature>
<evidence type="ECO:0000256" key="4">
    <source>
        <dbReference type="SAM" id="Phobius"/>
    </source>
</evidence>
<dbReference type="AlphaFoldDB" id="A0A5N6LTX5"/>
<keyword evidence="4" id="KW-1133">Transmembrane helix</keyword>
<gene>
    <name evidence="6" type="ORF">E3N88_38386</name>
</gene>
<sequence>MSIFLLESRGKTYKNFKEDGHPNLLHCPFHDEGDNVLKDYMFDQKKFVSSQHDGEMLNHFSHQHPLILIDKQTSVGEKLVSLHDPMKRVQLLCDGCVKPIMAIPFYICYQHTDEQCCFVLHEWCAKLPAKIEEYDGHPQHTLFLLSKIPGEFFGVLKCAICFFPSNGFAYGCTICKYYVDINCAFIPKEITHDSHTDHILSKVNPSAKLIKKFCNACKYTMDPEFGFHCRSCDFYIHVECALFLPKIIKHKCDKHPLSLRYEPVENQLGEYFCEYERNGERGRKPGAKRSYGLLGIAKRSFCRKTDEIALGRYAPRRVRIPGDARGEQMKISGLQIPRGSLQRSLKQVLIAVLRTELRLERHRPRSSSKCDKEVPAAVGQNLSTAVRRTVYVYDGVNDLNHVMMPVDYVSPVEEVLYMYEPVNFGLAVEIQLQASRVPAGCHNSHQSRLPSLRLQVPAALLVPRHPDAIQIALLLLLCHGILLFLLH</sequence>
<dbReference type="Proteomes" id="UP000326396">
    <property type="component" value="Linkage Group LG8"/>
</dbReference>
<keyword evidence="3" id="KW-0862">Zinc</keyword>
<protein>
    <recommendedName>
        <fullName evidence="5">Phorbol-ester/DAG-type domain-containing protein</fullName>
    </recommendedName>
</protein>
<keyword evidence="4" id="KW-0472">Membrane</keyword>
<dbReference type="GO" id="GO:0046872">
    <property type="term" value="F:metal ion binding"/>
    <property type="evidence" value="ECO:0007669"/>
    <property type="project" value="UniProtKB-KW"/>
</dbReference>
<comment type="caution">
    <text evidence="6">The sequence shown here is derived from an EMBL/GenBank/DDBJ whole genome shotgun (WGS) entry which is preliminary data.</text>
</comment>
<dbReference type="PANTHER" id="PTHR32410">
    <property type="entry name" value="CYSTEINE/HISTIDINE-RICH C1 DOMAIN FAMILY PROTEIN"/>
    <property type="match status" value="1"/>
</dbReference>
<dbReference type="PROSITE" id="PS50081">
    <property type="entry name" value="ZF_DAG_PE_2"/>
    <property type="match status" value="1"/>
</dbReference>
<keyword evidence="7" id="KW-1185">Reference proteome</keyword>
<evidence type="ECO:0000313" key="6">
    <source>
        <dbReference type="EMBL" id="KAD2805009.1"/>
    </source>
</evidence>
<dbReference type="EMBL" id="SZYD01000018">
    <property type="protein sequence ID" value="KAD2805009.1"/>
    <property type="molecule type" value="Genomic_DNA"/>
</dbReference>
<name>A0A5N6LTX5_9ASTR</name>
<evidence type="ECO:0000256" key="3">
    <source>
        <dbReference type="ARBA" id="ARBA00022833"/>
    </source>
</evidence>
<reference evidence="6 7" key="1">
    <citation type="submission" date="2019-05" db="EMBL/GenBank/DDBJ databases">
        <title>Mikania micrantha, genome provides insights into the molecular mechanism of rapid growth.</title>
        <authorList>
            <person name="Liu B."/>
        </authorList>
    </citation>
    <scope>NUCLEOTIDE SEQUENCE [LARGE SCALE GENOMIC DNA]</scope>
    <source>
        <strain evidence="6">NLD-2019</strain>
        <tissue evidence="6">Leaf</tissue>
    </source>
</reference>
<dbReference type="Pfam" id="PF03107">
    <property type="entry name" value="C1_2"/>
    <property type="match status" value="2"/>
</dbReference>
<keyword evidence="4" id="KW-0812">Transmembrane</keyword>
<dbReference type="InterPro" id="IPR002219">
    <property type="entry name" value="PKC_DAG/PE"/>
</dbReference>
<dbReference type="InterPro" id="IPR053192">
    <property type="entry name" value="Vacuole_Formation_Reg"/>
</dbReference>
<organism evidence="6 7">
    <name type="scientific">Mikania micrantha</name>
    <name type="common">bitter vine</name>
    <dbReference type="NCBI Taxonomy" id="192012"/>
    <lineage>
        <taxon>Eukaryota</taxon>
        <taxon>Viridiplantae</taxon>
        <taxon>Streptophyta</taxon>
        <taxon>Embryophyta</taxon>
        <taxon>Tracheophyta</taxon>
        <taxon>Spermatophyta</taxon>
        <taxon>Magnoliopsida</taxon>
        <taxon>eudicotyledons</taxon>
        <taxon>Gunneridae</taxon>
        <taxon>Pentapetalae</taxon>
        <taxon>asterids</taxon>
        <taxon>campanulids</taxon>
        <taxon>Asterales</taxon>
        <taxon>Asteraceae</taxon>
        <taxon>Asteroideae</taxon>
        <taxon>Heliantheae alliance</taxon>
        <taxon>Eupatorieae</taxon>
        <taxon>Mikania</taxon>
    </lineage>
</organism>
<keyword evidence="2" id="KW-0677">Repeat</keyword>
<proteinExistence type="predicted"/>
<evidence type="ECO:0000256" key="2">
    <source>
        <dbReference type="ARBA" id="ARBA00022737"/>
    </source>
</evidence>
<dbReference type="OrthoDB" id="1884766at2759"/>
<dbReference type="InterPro" id="IPR004146">
    <property type="entry name" value="DC1"/>
</dbReference>
<evidence type="ECO:0000313" key="7">
    <source>
        <dbReference type="Proteomes" id="UP000326396"/>
    </source>
</evidence>
<evidence type="ECO:0000259" key="5">
    <source>
        <dbReference type="PROSITE" id="PS50081"/>
    </source>
</evidence>
<dbReference type="PANTHER" id="PTHR32410:SF216">
    <property type="entry name" value="PHORBOL-ESTER_DAG-TYPE DOMAIN-CONTAINING PROTEIN"/>
    <property type="match status" value="1"/>
</dbReference>
<dbReference type="InterPro" id="IPR046349">
    <property type="entry name" value="C1-like_sf"/>
</dbReference>